<keyword evidence="5" id="KW-1185">Reference proteome</keyword>
<dbReference type="RefSeq" id="WP_121275535.1">
    <property type="nucleotide sequence ID" value="NZ_RBZV01000001.1"/>
</dbReference>
<keyword evidence="1" id="KW-0808">Transferase</keyword>
<dbReference type="InterPro" id="IPR012363">
    <property type="entry name" value="PduX"/>
</dbReference>
<dbReference type="GO" id="GO:0016301">
    <property type="term" value="F:kinase activity"/>
    <property type="evidence" value="ECO:0007669"/>
    <property type="project" value="UniProtKB-KW"/>
</dbReference>
<feature type="region of interest" description="Disordered" evidence="2">
    <location>
        <begin position="1"/>
        <end position="30"/>
    </location>
</feature>
<evidence type="ECO:0000313" key="5">
    <source>
        <dbReference type="Proteomes" id="UP000280434"/>
    </source>
</evidence>
<evidence type="ECO:0000256" key="2">
    <source>
        <dbReference type="SAM" id="MobiDB-lite"/>
    </source>
</evidence>
<dbReference type="EMBL" id="RBZV01000001">
    <property type="protein sequence ID" value="RKP52543.1"/>
    <property type="molecule type" value="Genomic_DNA"/>
</dbReference>
<evidence type="ECO:0000259" key="3">
    <source>
        <dbReference type="Pfam" id="PF00288"/>
    </source>
</evidence>
<protein>
    <recommendedName>
        <fullName evidence="3">GHMP kinase N-terminal domain-containing protein</fullName>
    </recommendedName>
</protein>
<dbReference type="InterPro" id="IPR020568">
    <property type="entry name" value="Ribosomal_Su5_D2-typ_SF"/>
</dbReference>
<dbReference type="AlphaFoldDB" id="A0A494XY83"/>
<evidence type="ECO:0000313" key="4">
    <source>
        <dbReference type="EMBL" id="RKP52543.1"/>
    </source>
</evidence>
<accession>A0A494XY83</accession>
<sequence>MEQVTLMQSESWSRYDQRGSEAQRTQARAASPKAGLGVGVGVAIGHHGEVLQGGIDLDGNGIRRFLITLPWPTIKSHAKFLALRNSELMADPERKSKSLAAARLTMLHLGIENYGGFLEVMSDAGAGLGMGSSTSDVVASIRAVANAFGEYLNPMEVAKLAVMSEVASDSIMFEDRAVVFCQREGVVLEALEGRLPPAFVIGFNTCPEGGGVSTTHFPLPDYTQKELEAFRPLIGALRAAVRTQSVQLMGNVATASAKINQRFLKKNRFEELLALADANGACGLQVAHSGTVAGFLLDPRDRNIPKHISAIKRGLAALGIHELWYFDSSWETQ</sequence>
<dbReference type="OrthoDB" id="4548147at2"/>
<name>A0A494XY83_9BURK</name>
<dbReference type="InterPro" id="IPR006204">
    <property type="entry name" value="GHMP_kinase_N_dom"/>
</dbReference>
<evidence type="ECO:0000256" key="1">
    <source>
        <dbReference type="ARBA" id="ARBA00022777"/>
    </source>
</evidence>
<dbReference type="PIRSF" id="PIRSF033887">
    <property type="entry name" value="PduX"/>
    <property type="match status" value="1"/>
</dbReference>
<dbReference type="SUPFAM" id="SSF54211">
    <property type="entry name" value="Ribosomal protein S5 domain 2-like"/>
    <property type="match status" value="1"/>
</dbReference>
<dbReference type="InterPro" id="IPR014721">
    <property type="entry name" value="Ribsml_uS5_D2-typ_fold_subgr"/>
</dbReference>
<dbReference type="Pfam" id="PF00288">
    <property type="entry name" value="GHMP_kinases_N"/>
    <property type="match status" value="1"/>
</dbReference>
<dbReference type="Proteomes" id="UP000280434">
    <property type="component" value="Unassembled WGS sequence"/>
</dbReference>
<feature type="compositionally biased region" description="Polar residues" evidence="2">
    <location>
        <begin position="1"/>
        <end position="12"/>
    </location>
</feature>
<dbReference type="Gene3D" id="3.30.230.10">
    <property type="match status" value="1"/>
</dbReference>
<reference evidence="4 5" key="1">
    <citation type="submission" date="2018-10" db="EMBL/GenBank/DDBJ databases">
        <title>Paraburkholderia sp. 7MK8-2, isolated from soil.</title>
        <authorList>
            <person name="Gao Z.-H."/>
            <person name="Qiu L.-H."/>
        </authorList>
    </citation>
    <scope>NUCLEOTIDE SEQUENCE [LARGE SCALE GENOMIC DNA]</scope>
    <source>
        <strain evidence="4 5">7MK8-2</strain>
    </source>
</reference>
<feature type="domain" description="GHMP kinase N-terminal" evidence="3">
    <location>
        <begin position="105"/>
        <end position="166"/>
    </location>
</feature>
<proteinExistence type="predicted"/>
<organism evidence="4 5">
    <name type="scientific">Trinickia fusca</name>
    <dbReference type="NCBI Taxonomy" id="2419777"/>
    <lineage>
        <taxon>Bacteria</taxon>
        <taxon>Pseudomonadati</taxon>
        <taxon>Pseudomonadota</taxon>
        <taxon>Betaproteobacteria</taxon>
        <taxon>Burkholderiales</taxon>
        <taxon>Burkholderiaceae</taxon>
        <taxon>Trinickia</taxon>
    </lineage>
</organism>
<keyword evidence="1" id="KW-0418">Kinase</keyword>
<dbReference type="GO" id="GO:0005524">
    <property type="term" value="F:ATP binding"/>
    <property type="evidence" value="ECO:0007669"/>
    <property type="project" value="InterPro"/>
</dbReference>
<comment type="caution">
    <text evidence="4">The sequence shown here is derived from an EMBL/GenBank/DDBJ whole genome shotgun (WGS) entry which is preliminary data.</text>
</comment>
<gene>
    <name evidence="4" type="ORF">D7S89_03285</name>
</gene>